<sequence>MNTPKLSPAQLQHAMQCAAVCDAAVTSEEWLRAFWYHENGSGGMSMGKYDNGAGDHVIAFFTPDGKALIKGFDHESEVSAHAREEFGIWPGIYDGIPCGFLSPLQDEAAEYDHVTFCCWCEDGQTWKTGIALIPDEMDDGSDWLLGVVQMNADEFIEWGKSYYEATFDLIGEDGVFAAFGQHAPAAAGAARDRKSGDSGA</sequence>
<dbReference type="RefSeq" id="WP_167080150.1">
    <property type="nucleotide sequence ID" value="NZ_VVIW01000025.1"/>
</dbReference>
<name>A0ABX0M9S4_9BURK</name>
<dbReference type="Proteomes" id="UP000819052">
    <property type="component" value="Unassembled WGS sequence"/>
</dbReference>
<organism evidence="1 2">
    <name type="scientific">Massilia aquatica</name>
    <dbReference type="NCBI Taxonomy" id="2609000"/>
    <lineage>
        <taxon>Bacteria</taxon>
        <taxon>Pseudomonadati</taxon>
        <taxon>Pseudomonadota</taxon>
        <taxon>Betaproteobacteria</taxon>
        <taxon>Burkholderiales</taxon>
        <taxon>Oxalobacteraceae</taxon>
        <taxon>Telluria group</taxon>
        <taxon>Massilia</taxon>
    </lineage>
</organism>
<evidence type="ECO:0000313" key="1">
    <source>
        <dbReference type="EMBL" id="NHZ43918.1"/>
    </source>
</evidence>
<accession>A0ABX0M9S4</accession>
<dbReference type="EMBL" id="VVIW01000025">
    <property type="protein sequence ID" value="NHZ43918.1"/>
    <property type="molecule type" value="Genomic_DNA"/>
</dbReference>
<reference evidence="1 2" key="1">
    <citation type="submission" date="2019-09" db="EMBL/GenBank/DDBJ databases">
        <title>Taxonomy of Antarctic Massilia spp.: description of Massilia rubra sp. nov., Massilia aquatica sp. nov., Massilia mucilaginosa sp. nov., Massilia frigida sp. nov. isolated from streams, lakes and regoliths.</title>
        <authorList>
            <person name="Holochova P."/>
            <person name="Sedlacek I."/>
            <person name="Kralova S."/>
            <person name="Maslanova I."/>
            <person name="Busse H.-J."/>
            <person name="Stankova E."/>
            <person name="Vrbovska V."/>
            <person name="Kovarovic V."/>
            <person name="Bartak M."/>
            <person name="Svec P."/>
            <person name="Pantucek R."/>
        </authorList>
    </citation>
    <scope>NUCLEOTIDE SEQUENCE [LARGE SCALE GENOMIC DNA]</scope>
    <source>
        <strain evidence="1 2">CCM 8693</strain>
    </source>
</reference>
<proteinExistence type="predicted"/>
<evidence type="ECO:0000313" key="2">
    <source>
        <dbReference type="Proteomes" id="UP000819052"/>
    </source>
</evidence>
<gene>
    <name evidence="1" type="ORF">F1609_27675</name>
</gene>
<comment type="caution">
    <text evidence="1">The sequence shown here is derived from an EMBL/GenBank/DDBJ whole genome shotgun (WGS) entry which is preliminary data.</text>
</comment>
<keyword evidence="2" id="KW-1185">Reference proteome</keyword>
<protein>
    <submittedName>
        <fullName evidence="1">Uncharacterized protein</fullName>
    </submittedName>
</protein>